<dbReference type="Proteomes" id="UP001367513">
    <property type="component" value="Unassembled WGS sequence"/>
</dbReference>
<organism evidence="9 10">
    <name type="scientific">Pseudonocardia alni subsp. carboxydivorans</name>
    <dbReference type="NCBI Taxonomy" id="415010"/>
    <lineage>
        <taxon>Bacteria</taxon>
        <taxon>Bacillati</taxon>
        <taxon>Actinomycetota</taxon>
        <taxon>Actinomycetes</taxon>
        <taxon>Pseudonocardiales</taxon>
        <taxon>Pseudonocardiaceae</taxon>
        <taxon>Pseudonocardia</taxon>
    </lineage>
</organism>
<dbReference type="EMBL" id="JBBPIX010000004">
    <property type="protein sequence ID" value="MEK6464077.1"/>
    <property type="molecule type" value="Genomic_DNA"/>
</dbReference>
<dbReference type="Pfam" id="PF21338">
    <property type="entry name" value="Top1B_N_bact"/>
    <property type="match status" value="1"/>
</dbReference>
<keyword evidence="4" id="KW-0799">Topoisomerase</keyword>
<comment type="catalytic activity">
    <reaction evidence="1">
        <text>ATP-independent breakage of single-stranded DNA, followed by passage and rejoining.</text>
        <dbReference type="EC" id="5.6.2.1"/>
    </reaction>
</comment>
<evidence type="ECO:0000256" key="6">
    <source>
        <dbReference type="ARBA" id="ARBA00023235"/>
    </source>
</evidence>
<evidence type="ECO:0000256" key="3">
    <source>
        <dbReference type="ARBA" id="ARBA00012891"/>
    </source>
</evidence>
<dbReference type="InterPro" id="IPR001631">
    <property type="entry name" value="TopoI"/>
</dbReference>
<dbReference type="PRINTS" id="PR00416">
    <property type="entry name" value="EUTPISMRASEI"/>
</dbReference>
<dbReference type="Pfam" id="PF01028">
    <property type="entry name" value="Topoisom_I"/>
    <property type="match status" value="1"/>
</dbReference>
<sequence>MRLTRAIPYRGGLTRRRRGRGFSYHDATGAAVAAPVRARIEELVIPPAWRDVWISERERDHIQAVGYDDAGRRQYVYHPRWHADRDTEKHDRVLELARRLPRFRERVQRALDGRGTGRDRVLGGAMRILDLGVFRTGGEQYAEENGTFGLSTLRREHVRLRGGGCEFSYTAKGGIHRRVRIRDDGLVRLVQALRRARPAGDRFLVHRDGRRWREIRSDDVNDHFRSLTDAAHTAKDLRTWNATVVAAVAFAEHGSAGGAELSATALKRAEAAAMRQVARALGNTPAVARSSYVDPRVVRAFEEGHTVAAGLRRIPRGADEHRSRVAVERAVLRLLERHS</sequence>
<dbReference type="Gene3D" id="1.10.132.120">
    <property type="match status" value="1"/>
</dbReference>
<keyword evidence="6" id="KW-0413">Isomerase</keyword>
<feature type="domain" description="DNA topoisomerase IB N-terminal" evidence="8">
    <location>
        <begin position="21"/>
        <end position="68"/>
    </location>
</feature>
<dbReference type="InterPro" id="IPR011010">
    <property type="entry name" value="DNA_brk_join_enz"/>
</dbReference>
<dbReference type="Gene3D" id="3.90.15.10">
    <property type="entry name" value="Topoisomerase I, Chain A, domain 3"/>
    <property type="match status" value="1"/>
</dbReference>
<dbReference type="InterPro" id="IPR049331">
    <property type="entry name" value="Top1B_N_bact"/>
</dbReference>
<feature type="domain" description="DNA topoisomerase I catalytic core eukaryotic-type" evidence="7">
    <location>
        <begin position="82"/>
        <end position="290"/>
    </location>
</feature>
<evidence type="ECO:0000256" key="4">
    <source>
        <dbReference type="ARBA" id="ARBA00023029"/>
    </source>
</evidence>
<dbReference type="InterPro" id="IPR014711">
    <property type="entry name" value="TopoI_cat_a-hlx-sub_euk"/>
</dbReference>
<dbReference type="InterPro" id="IPR035447">
    <property type="entry name" value="DNA_topo_I_N_sf"/>
</dbReference>
<accession>A0ABU9ACD9</accession>
<comment type="caution">
    <text evidence="9">The sequence shown here is derived from an EMBL/GenBank/DDBJ whole genome shotgun (WGS) entry which is preliminary data.</text>
</comment>
<proteinExistence type="inferred from homology"/>
<evidence type="ECO:0000259" key="8">
    <source>
        <dbReference type="Pfam" id="PF21338"/>
    </source>
</evidence>
<dbReference type="InterPro" id="IPR013500">
    <property type="entry name" value="TopoI_cat_euk"/>
</dbReference>
<dbReference type="PROSITE" id="PS52038">
    <property type="entry name" value="TOPO_IB_2"/>
    <property type="match status" value="1"/>
</dbReference>
<evidence type="ECO:0000259" key="7">
    <source>
        <dbReference type="Pfam" id="PF01028"/>
    </source>
</evidence>
<name>A0ABU9ACD9_PSEA5</name>
<dbReference type="EC" id="5.6.2.1" evidence="3"/>
<evidence type="ECO:0000256" key="5">
    <source>
        <dbReference type="ARBA" id="ARBA00023125"/>
    </source>
</evidence>
<reference evidence="9 10" key="1">
    <citation type="submission" date="2024-03" db="EMBL/GenBank/DDBJ databases">
        <title>Draft genome sequence of Pseudonocardia carboxydivorans JCM 14827.</title>
        <authorList>
            <person name="Duangmal K."/>
        </authorList>
    </citation>
    <scope>NUCLEOTIDE SEQUENCE [LARGE SCALE GENOMIC DNA]</scope>
    <source>
        <strain evidence="9 10">JCM 14827</strain>
    </source>
</reference>
<dbReference type="Gene3D" id="3.30.66.10">
    <property type="entry name" value="DNA topoisomerase I domain"/>
    <property type="match status" value="1"/>
</dbReference>
<comment type="similarity">
    <text evidence="2">Belongs to the type IB topoisomerase family.</text>
</comment>
<evidence type="ECO:0000256" key="2">
    <source>
        <dbReference type="ARBA" id="ARBA00006645"/>
    </source>
</evidence>
<evidence type="ECO:0000313" key="9">
    <source>
        <dbReference type="EMBL" id="MEK6464077.1"/>
    </source>
</evidence>
<keyword evidence="5" id="KW-0238">DNA-binding</keyword>
<dbReference type="SUPFAM" id="SSF56349">
    <property type="entry name" value="DNA breaking-rejoining enzymes"/>
    <property type="match status" value="1"/>
</dbReference>
<dbReference type="RefSeq" id="WP_346102644.1">
    <property type="nucleotide sequence ID" value="NZ_BAAAOD010000012.1"/>
</dbReference>
<evidence type="ECO:0000313" key="10">
    <source>
        <dbReference type="Proteomes" id="UP001367513"/>
    </source>
</evidence>
<gene>
    <name evidence="9" type="ORF">WG925_10070</name>
</gene>
<evidence type="ECO:0000256" key="1">
    <source>
        <dbReference type="ARBA" id="ARBA00000213"/>
    </source>
</evidence>
<dbReference type="SUPFAM" id="SSF55869">
    <property type="entry name" value="DNA topoisomerase I domain"/>
    <property type="match status" value="1"/>
</dbReference>
<keyword evidence="10" id="KW-1185">Reference proteome</keyword>
<protein>
    <recommendedName>
        <fullName evidence="3">DNA topoisomerase</fullName>
        <ecNumber evidence="3">5.6.2.1</ecNumber>
    </recommendedName>
</protein>